<accession>A0A6G0WZY4</accession>
<feature type="region of interest" description="Disordered" evidence="1">
    <location>
        <begin position="275"/>
        <end position="296"/>
    </location>
</feature>
<gene>
    <name evidence="2" type="ORF">Ae201684_009959</name>
</gene>
<feature type="compositionally biased region" description="Basic and acidic residues" evidence="1">
    <location>
        <begin position="236"/>
        <end position="245"/>
    </location>
</feature>
<feature type="region of interest" description="Disordered" evidence="1">
    <location>
        <begin position="225"/>
        <end position="250"/>
    </location>
</feature>
<evidence type="ECO:0000256" key="1">
    <source>
        <dbReference type="SAM" id="MobiDB-lite"/>
    </source>
</evidence>
<proteinExistence type="predicted"/>
<feature type="compositionally biased region" description="Pro residues" evidence="1">
    <location>
        <begin position="68"/>
        <end position="77"/>
    </location>
</feature>
<name>A0A6G0WZY4_9STRA</name>
<feature type="region of interest" description="Disordered" evidence="1">
    <location>
        <begin position="58"/>
        <end position="90"/>
    </location>
</feature>
<evidence type="ECO:0000313" key="2">
    <source>
        <dbReference type="EMBL" id="KAF0733138.1"/>
    </source>
</evidence>
<dbReference type="EMBL" id="VJMJ01000126">
    <property type="protein sequence ID" value="KAF0733138.1"/>
    <property type="molecule type" value="Genomic_DNA"/>
</dbReference>
<sequence>MDVRDLNATLKQICRRLDALEKQIDTLPTKVSRELQGDALGLHNAMANLTKVINDAKPRTAQTSVPSPRTPVSPPHPRSGAMLSSSSIDVSSSSDEGFIFPLTTSRRMWALWFQGDLRNPNLGPFRFLESRFTEKRSKNRFEKAAVVIRAVIATALEKRLIASEVALAAMPRSDLLDIFDQAFAYFLQTKQDGTLVRRGFRGLRFKQVVEFQYLRVAKRMELGAKASSPRVKKKAPPKDPRRTVDVEAEASAPDVNMMDDATANSFLIRLASAAKEDEDSSPPSTPISANPANEQRSETMKDWVFPSVSCRVLWSRWFIGDSSGDFNVGPYRSLDRAVILDTKSRRKLQTARRVMKHLVEAAVASGIASDEDSLAKLPSHDLQAAFDVACGGLVGVDATGLATRAGFENRTLDDIAAMTFVTLDRRLNHKSAQRTSASAPSSPVRSPVADEEAIPLTPLAKKQDKANGEPSGDEGEGGKEWNFPSTTCRVLWGLWFFNDTGPNGSHTPFRNLTAKDVRGKASIEKFTMAKKIMKVLIDVAVDKKFVESEAALTSLARADSLRVFDKAFASFLGVSEEGRLTHRGFQDLSFQQITLAKYVSVYRQLNEASTESPLVSKAAPIRRSSTRTFKWSDGSERRAPEGWELPRTNCRTLWENWFLGDTTGSGVGPYRELSDMDLGQNPKSTKYLGAACLVVDKLLEIAETNEFVQAGVHDLAQLPEDDLVVVFERAFEVLMHNNPDGNIAGLDPGQIQPDYAEECQYTTVARLLSSEAKRSSVESSTKDADH</sequence>
<protein>
    <submittedName>
        <fullName evidence="2">Uncharacterized protein</fullName>
    </submittedName>
</protein>
<dbReference type="Proteomes" id="UP000481153">
    <property type="component" value="Unassembled WGS sequence"/>
</dbReference>
<reference evidence="2 3" key="1">
    <citation type="submission" date="2019-07" db="EMBL/GenBank/DDBJ databases">
        <title>Genomics analysis of Aphanomyces spp. identifies a new class of oomycete effector associated with host adaptation.</title>
        <authorList>
            <person name="Gaulin E."/>
        </authorList>
    </citation>
    <scope>NUCLEOTIDE SEQUENCE [LARGE SCALE GENOMIC DNA]</scope>
    <source>
        <strain evidence="2 3">ATCC 201684</strain>
    </source>
</reference>
<feature type="compositionally biased region" description="Low complexity" evidence="1">
    <location>
        <begin position="436"/>
        <end position="447"/>
    </location>
</feature>
<comment type="caution">
    <text evidence="2">The sequence shown here is derived from an EMBL/GenBank/DDBJ whole genome shotgun (WGS) entry which is preliminary data.</text>
</comment>
<feature type="region of interest" description="Disordered" evidence="1">
    <location>
        <begin position="430"/>
        <end position="482"/>
    </location>
</feature>
<dbReference type="AlphaFoldDB" id="A0A6G0WZY4"/>
<dbReference type="VEuPathDB" id="FungiDB:AeMF1_021312"/>
<evidence type="ECO:0000313" key="3">
    <source>
        <dbReference type="Proteomes" id="UP000481153"/>
    </source>
</evidence>
<organism evidence="2 3">
    <name type="scientific">Aphanomyces euteiches</name>
    <dbReference type="NCBI Taxonomy" id="100861"/>
    <lineage>
        <taxon>Eukaryota</taxon>
        <taxon>Sar</taxon>
        <taxon>Stramenopiles</taxon>
        <taxon>Oomycota</taxon>
        <taxon>Saprolegniomycetes</taxon>
        <taxon>Saprolegniales</taxon>
        <taxon>Verrucalvaceae</taxon>
        <taxon>Aphanomyces</taxon>
    </lineage>
</organism>
<keyword evidence="3" id="KW-1185">Reference proteome</keyword>